<dbReference type="SUPFAM" id="SSF54928">
    <property type="entry name" value="RNA-binding domain, RBD"/>
    <property type="match status" value="1"/>
</dbReference>
<dbReference type="Pfam" id="PF00076">
    <property type="entry name" value="RRM_1"/>
    <property type="match status" value="1"/>
</dbReference>
<dbReference type="GO" id="GO:0008143">
    <property type="term" value="F:poly(A) binding"/>
    <property type="evidence" value="ECO:0007669"/>
    <property type="project" value="TreeGrafter"/>
</dbReference>
<dbReference type="PANTHER" id="PTHR23236:SF27">
    <property type="entry name" value="EMBRYONIC POLYADENYLATE-BINDING PROTEIN 2"/>
    <property type="match status" value="1"/>
</dbReference>
<comment type="subcellular location">
    <subcellularLocation>
        <location evidence="1">Cytoplasm</location>
    </subcellularLocation>
</comment>
<feature type="compositionally biased region" description="Basic residues" evidence="5">
    <location>
        <begin position="222"/>
        <end position="233"/>
    </location>
</feature>
<comment type="caution">
    <text evidence="7">The sequence shown here is derived from an EMBL/GenBank/DDBJ whole genome shotgun (WGS) entry which is preliminary data.</text>
</comment>
<evidence type="ECO:0000256" key="1">
    <source>
        <dbReference type="ARBA" id="ARBA00004496"/>
    </source>
</evidence>
<dbReference type="GO" id="GO:0005737">
    <property type="term" value="C:cytoplasm"/>
    <property type="evidence" value="ECO:0007669"/>
    <property type="project" value="UniProtKB-SubCell"/>
</dbReference>
<evidence type="ECO:0000313" key="7">
    <source>
        <dbReference type="EMBL" id="KAJ8343714.1"/>
    </source>
</evidence>
<dbReference type="GO" id="GO:0000288">
    <property type="term" value="P:nuclear-transcribed mRNA catabolic process, deadenylation-dependent decay"/>
    <property type="evidence" value="ECO:0007669"/>
    <property type="project" value="TreeGrafter"/>
</dbReference>
<dbReference type="OrthoDB" id="4726at2759"/>
<accession>A0A9Q1ERI2</accession>
<dbReference type="SMART" id="SM00360">
    <property type="entry name" value="RRM"/>
    <property type="match status" value="1"/>
</dbReference>
<feature type="region of interest" description="Disordered" evidence="5">
    <location>
        <begin position="210"/>
        <end position="257"/>
    </location>
</feature>
<sequence>MFSMQTVRHEPFPHRKAACGIAVPVAPTSLAYWTRSIGDLSEWRVGPAEAWFWSLLRTDMAEQKHDAQWFFDGELTADPELDAIKARVLEMEEEAERLKEVQYETEKGLTGNQQAESFYAMSLEGRIDADNRSVFVGNVDYGATADELGTHFNGCGPVNRVTILCDKFSGYPKGFAYIEFSDQDSAKTAMALDETLFRGRVIKVLPKRTNMPGISTTDRGSHRGGRSRGRGFRASRFQNSFQKRGGPGRAQPWFAPY</sequence>
<dbReference type="InterPro" id="IPR012677">
    <property type="entry name" value="Nucleotide-bd_a/b_plait_sf"/>
</dbReference>
<organism evidence="7 8">
    <name type="scientific">Synaphobranchus kaupii</name>
    <name type="common">Kaup's arrowtooth eel</name>
    <dbReference type="NCBI Taxonomy" id="118154"/>
    <lineage>
        <taxon>Eukaryota</taxon>
        <taxon>Metazoa</taxon>
        <taxon>Chordata</taxon>
        <taxon>Craniata</taxon>
        <taxon>Vertebrata</taxon>
        <taxon>Euteleostomi</taxon>
        <taxon>Actinopterygii</taxon>
        <taxon>Neopterygii</taxon>
        <taxon>Teleostei</taxon>
        <taxon>Anguilliformes</taxon>
        <taxon>Synaphobranchidae</taxon>
        <taxon>Synaphobranchus</taxon>
    </lineage>
</organism>
<evidence type="ECO:0000256" key="4">
    <source>
        <dbReference type="PROSITE-ProRule" id="PRU00176"/>
    </source>
</evidence>
<keyword evidence="2" id="KW-0963">Cytoplasm</keyword>
<keyword evidence="3 4" id="KW-0694">RNA-binding</keyword>
<dbReference type="EMBL" id="JAINUF010000013">
    <property type="protein sequence ID" value="KAJ8343714.1"/>
    <property type="molecule type" value="Genomic_DNA"/>
</dbReference>
<evidence type="ECO:0000256" key="3">
    <source>
        <dbReference type="ARBA" id="ARBA00022884"/>
    </source>
</evidence>
<dbReference type="InterPro" id="IPR000504">
    <property type="entry name" value="RRM_dom"/>
</dbReference>
<evidence type="ECO:0000259" key="6">
    <source>
        <dbReference type="PROSITE" id="PS50102"/>
    </source>
</evidence>
<name>A0A9Q1ERI2_SYNKA</name>
<evidence type="ECO:0000256" key="2">
    <source>
        <dbReference type="ARBA" id="ARBA00022490"/>
    </source>
</evidence>
<reference evidence="7" key="1">
    <citation type="journal article" date="2023" name="Science">
        <title>Genome structures resolve the early diversification of teleost fishes.</title>
        <authorList>
            <person name="Parey E."/>
            <person name="Louis A."/>
            <person name="Montfort J."/>
            <person name="Bouchez O."/>
            <person name="Roques C."/>
            <person name="Iampietro C."/>
            <person name="Lluch J."/>
            <person name="Castinel A."/>
            <person name="Donnadieu C."/>
            <person name="Desvignes T."/>
            <person name="Floi Bucao C."/>
            <person name="Jouanno E."/>
            <person name="Wen M."/>
            <person name="Mejri S."/>
            <person name="Dirks R."/>
            <person name="Jansen H."/>
            <person name="Henkel C."/>
            <person name="Chen W.J."/>
            <person name="Zahm M."/>
            <person name="Cabau C."/>
            <person name="Klopp C."/>
            <person name="Thompson A.W."/>
            <person name="Robinson-Rechavi M."/>
            <person name="Braasch I."/>
            <person name="Lecointre G."/>
            <person name="Bobe J."/>
            <person name="Postlethwait J.H."/>
            <person name="Berthelot C."/>
            <person name="Roest Crollius H."/>
            <person name="Guiguen Y."/>
        </authorList>
    </citation>
    <scope>NUCLEOTIDE SEQUENCE</scope>
    <source>
        <strain evidence="7">WJC10195</strain>
    </source>
</reference>
<evidence type="ECO:0000256" key="5">
    <source>
        <dbReference type="SAM" id="MobiDB-lite"/>
    </source>
</evidence>
<feature type="domain" description="RRM" evidence="6">
    <location>
        <begin position="132"/>
        <end position="209"/>
    </location>
</feature>
<dbReference type="Proteomes" id="UP001152622">
    <property type="component" value="Chromosome 13"/>
</dbReference>
<dbReference type="PANTHER" id="PTHR23236">
    <property type="entry name" value="EUKARYOTIC TRANSLATION INITIATION FACTOR 4B/4H"/>
    <property type="match status" value="1"/>
</dbReference>
<protein>
    <recommendedName>
        <fullName evidence="6">RRM domain-containing protein</fullName>
    </recommendedName>
</protein>
<dbReference type="Gene3D" id="3.30.70.330">
    <property type="match status" value="1"/>
</dbReference>
<keyword evidence="8" id="KW-1185">Reference proteome</keyword>
<proteinExistence type="predicted"/>
<dbReference type="GO" id="GO:0005634">
    <property type="term" value="C:nucleus"/>
    <property type="evidence" value="ECO:0007669"/>
    <property type="project" value="TreeGrafter"/>
</dbReference>
<dbReference type="AlphaFoldDB" id="A0A9Q1ERI2"/>
<evidence type="ECO:0000313" key="8">
    <source>
        <dbReference type="Proteomes" id="UP001152622"/>
    </source>
</evidence>
<dbReference type="PROSITE" id="PS50102">
    <property type="entry name" value="RRM"/>
    <property type="match status" value="1"/>
</dbReference>
<dbReference type="InterPro" id="IPR035979">
    <property type="entry name" value="RBD_domain_sf"/>
</dbReference>
<gene>
    <name evidence="7" type="ORF">SKAU_G00310430</name>
</gene>